<evidence type="ECO:0000259" key="4">
    <source>
        <dbReference type="Pfam" id="PF21789"/>
    </source>
</evidence>
<dbReference type="EMBL" id="VTPC01090290">
    <property type="protein sequence ID" value="KAF2883777.1"/>
    <property type="molecule type" value="Genomic_DNA"/>
</dbReference>
<dbReference type="OrthoDB" id="8059068at2759"/>
<dbReference type="InterPro" id="IPR048365">
    <property type="entry name" value="TNP-like_RNaseH_N"/>
</dbReference>
<dbReference type="AlphaFoldDB" id="A0A8K0CGT7"/>
<organism evidence="5 6">
    <name type="scientific">Ignelater luminosus</name>
    <name type="common">Cucubano</name>
    <name type="synonym">Pyrophorus luminosus</name>
    <dbReference type="NCBI Taxonomy" id="2038154"/>
    <lineage>
        <taxon>Eukaryota</taxon>
        <taxon>Metazoa</taxon>
        <taxon>Ecdysozoa</taxon>
        <taxon>Arthropoda</taxon>
        <taxon>Hexapoda</taxon>
        <taxon>Insecta</taxon>
        <taxon>Pterygota</taxon>
        <taxon>Neoptera</taxon>
        <taxon>Endopterygota</taxon>
        <taxon>Coleoptera</taxon>
        <taxon>Polyphaga</taxon>
        <taxon>Elateriformia</taxon>
        <taxon>Elateroidea</taxon>
        <taxon>Elateridae</taxon>
        <taxon>Agrypninae</taxon>
        <taxon>Pyrophorini</taxon>
        <taxon>Ignelater</taxon>
    </lineage>
</organism>
<accession>A0A8K0CGT7</accession>
<dbReference type="Proteomes" id="UP000801492">
    <property type="component" value="Unassembled WGS sequence"/>
</dbReference>
<name>A0A8K0CGT7_IGNLU</name>
<evidence type="ECO:0000259" key="3">
    <source>
        <dbReference type="Pfam" id="PF21788"/>
    </source>
</evidence>
<gene>
    <name evidence="5" type="ORF">ILUMI_22363</name>
</gene>
<proteinExistence type="predicted"/>
<evidence type="ECO:0000313" key="5">
    <source>
        <dbReference type="EMBL" id="KAF2883777.1"/>
    </source>
</evidence>
<dbReference type="Pfam" id="PF21787">
    <property type="entry name" value="TNP-like_RNaseH_N"/>
    <property type="match status" value="1"/>
</dbReference>
<comment type="caution">
    <text evidence="5">The sequence shown here is derived from an EMBL/GenBank/DDBJ whole genome shotgun (WGS) entry which is preliminary data.</text>
</comment>
<dbReference type="Pfam" id="PF21789">
    <property type="entry name" value="TNP-like_RNaseH_C"/>
    <property type="match status" value="1"/>
</dbReference>
<feature type="domain" description="Transposable element P transposase-like RNase H" evidence="2">
    <location>
        <begin position="62"/>
        <end position="194"/>
    </location>
</feature>
<dbReference type="Pfam" id="PF21788">
    <property type="entry name" value="TNP-like_GBD"/>
    <property type="match status" value="1"/>
</dbReference>
<dbReference type="PANTHER" id="PTHR47577:SF2">
    <property type="entry name" value="THAP DOMAIN CONTAINING 9"/>
    <property type="match status" value="1"/>
</dbReference>
<evidence type="ECO:0000256" key="1">
    <source>
        <dbReference type="SAM" id="MobiDB-lite"/>
    </source>
</evidence>
<feature type="domain" description="Transposable element P transposase-like GTP-binding insertion" evidence="3">
    <location>
        <begin position="217"/>
        <end position="329"/>
    </location>
</feature>
<dbReference type="InterPro" id="IPR048367">
    <property type="entry name" value="TNP-like_RNaseH_C"/>
</dbReference>
<evidence type="ECO:0000259" key="2">
    <source>
        <dbReference type="Pfam" id="PF21787"/>
    </source>
</evidence>
<evidence type="ECO:0000313" key="6">
    <source>
        <dbReference type="Proteomes" id="UP000801492"/>
    </source>
</evidence>
<keyword evidence="6" id="KW-1185">Reference proteome</keyword>
<feature type="domain" description="Transposable element P transposase-like RNase H C-terminal" evidence="4">
    <location>
        <begin position="406"/>
        <end position="429"/>
    </location>
</feature>
<dbReference type="PANTHER" id="PTHR47577">
    <property type="entry name" value="THAP DOMAIN-CONTAINING PROTEIN 6"/>
    <property type="match status" value="1"/>
</dbReference>
<protein>
    <recommendedName>
        <fullName evidence="7">Transposase</fullName>
    </recommendedName>
</protein>
<evidence type="ECO:0008006" key="7">
    <source>
        <dbReference type="Google" id="ProtNLM"/>
    </source>
</evidence>
<sequence length="730" mass="83972">MNLRNNRVKPLEMYLRSQLWGNETVLTTDELDSIGVPSVATVGHDSEPPNDSGRSTNEDDVPSMNQSIVSRLREKVKCMSSAEKQAVLLFDEISIKKHLQYSSPHDFIENFEDLGVLGRTSRIGTQVMVFMVRGLILKWKLPVAYYVSAGSMKSSSLKILLIDVVKSLLEIGLQIRSVICDQGSNNRAVFRELGVTTEFPFFYVNDKKIYALFDTPHLIKSVRNTLLKGNIHINNKEVSFDDIRKFYDLDKTNKIRANVELTDSHINPNAFEKMKINLASQIFSQKLATGLETVVQTGEIKSKTMKNTAQFLKKMNTLFDILNSRLLKDENPYRRPLSVRNPQVENVLREFLQWVSEWKVLNPKTKRERKNIYCISGLQHTIRGVLEMWSDLREEGYSFLLTSRLQQDPLENLFSAVRSKGFNFNPSCANIRASLQFNIFMGLQQPPETKNCETDDDISLDLGDPNQTKPLLLREHELQQALETEYLASSSSNTDEEYVPPTLEFSESLETCSIYYVAGYLLYKIINKFKCKICENILSDDSEIPLGDKKELLIVFRDYGRESSEKVQHLKRPSEYLARVVKLIVEVFYSIINKYKHCCNIMTILKNTAETEIKRQWEEWFRDDQCLEHRKFATKVLLRILLLKVVKWYSVELKGAAKRTAGEILSKSSESVNGLIPYYDVIPIINNRRGIMCISFVGYCFTFGFTYRVIQQRTNSSHLLAANIKQTDIT</sequence>
<reference evidence="5" key="1">
    <citation type="submission" date="2019-08" db="EMBL/GenBank/DDBJ databases">
        <title>The genome of the North American firefly Photinus pyralis.</title>
        <authorList>
            <consortium name="Photinus pyralis genome working group"/>
            <person name="Fallon T.R."/>
            <person name="Sander Lower S.E."/>
            <person name="Weng J.-K."/>
        </authorList>
    </citation>
    <scope>NUCLEOTIDE SEQUENCE</scope>
    <source>
        <strain evidence="5">TRF0915ILg1</strain>
        <tissue evidence="5">Whole body</tissue>
    </source>
</reference>
<feature type="region of interest" description="Disordered" evidence="1">
    <location>
        <begin position="38"/>
        <end position="64"/>
    </location>
</feature>
<dbReference type="InterPro" id="IPR048366">
    <property type="entry name" value="TNP-like_GBD"/>
</dbReference>